<dbReference type="InterPro" id="IPR045864">
    <property type="entry name" value="aa-tRNA-synth_II/BPL/LPL"/>
</dbReference>
<dbReference type="GO" id="GO:0004816">
    <property type="term" value="F:asparagine-tRNA ligase activity"/>
    <property type="evidence" value="ECO:0007669"/>
    <property type="project" value="TreeGrafter"/>
</dbReference>
<keyword evidence="3" id="KW-0472">Membrane</keyword>
<dbReference type="EMBL" id="JAUUTY010000005">
    <property type="protein sequence ID" value="KAK1630197.1"/>
    <property type="molecule type" value="Genomic_DNA"/>
</dbReference>
<keyword evidence="3" id="KW-1133">Transmembrane helix</keyword>
<feature type="transmembrane region" description="Helical" evidence="3">
    <location>
        <begin position="83"/>
        <end position="100"/>
    </location>
</feature>
<comment type="caution">
    <text evidence="4">The sequence shown here is derived from an EMBL/GenBank/DDBJ whole genome shotgun (WGS) entry which is preliminary data.</text>
</comment>
<organism evidence="4 5">
    <name type="scientific">Lolium multiflorum</name>
    <name type="common">Italian ryegrass</name>
    <name type="synonym">Lolium perenne subsp. multiflorum</name>
    <dbReference type="NCBI Taxonomy" id="4521"/>
    <lineage>
        <taxon>Eukaryota</taxon>
        <taxon>Viridiplantae</taxon>
        <taxon>Streptophyta</taxon>
        <taxon>Embryophyta</taxon>
        <taxon>Tracheophyta</taxon>
        <taxon>Spermatophyta</taxon>
        <taxon>Magnoliopsida</taxon>
        <taxon>Liliopsida</taxon>
        <taxon>Poales</taxon>
        <taxon>Poaceae</taxon>
        <taxon>BOP clade</taxon>
        <taxon>Pooideae</taxon>
        <taxon>Poodae</taxon>
        <taxon>Poeae</taxon>
        <taxon>Poeae Chloroplast Group 2 (Poeae type)</taxon>
        <taxon>Loliodinae</taxon>
        <taxon>Loliinae</taxon>
        <taxon>Lolium</taxon>
    </lineage>
</organism>
<dbReference type="Proteomes" id="UP001231189">
    <property type="component" value="Unassembled WGS sequence"/>
</dbReference>
<evidence type="ECO:0000256" key="3">
    <source>
        <dbReference type="SAM" id="Phobius"/>
    </source>
</evidence>
<name>A0AAD8W0B7_LOLMU</name>
<evidence type="ECO:0000256" key="2">
    <source>
        <dbReference type="ARBA" id="ARBA00023146"/>
    </source>
</evidence>
<keyword evidence="5" id="KW-1185">Reference proteome</keyword>
<keyword evidence="3" id="KW-0812">Transmembrane</keyword>
<reference evidence="4" key="1">
    <citation type="submission" date="2023-07" db="EMBL/GenBank/DDBJ databases">
        <title>A chromosome-level genome assembly of Lolium multiflorum.</title>
        <authorList>
            <person name="Chen Y."/>
            <person name="Copetti D."/>
            <person name="Kolliker R."/>
            <person name="Studer B."/>
        </authorList>
    </citation>
    <scope>NUCLEOTIDE SEQUENCE</scope>
    <source>
        <strain evidence="4">02402/16</strain>
        <tissue evidence="4">Leaf</tissue>
    </source>
</reference>
<evidence type="ECO:0000313" key="5">
    <source>
        <dbReference type="Proteomes" id="UP001231189"/>
    </source>
</evidence>
<accession>A0AAD8W0B7</accession>
<keyword evidence="1" id="KW-0648">Protein biosynthesis</keyword>
<proteinExistence type="predicted"/>
<dbReference type="PANTHER" id="PTHR22594">
    <property type="entry name" value="ASPARTYL/LYSYL-TRNA SYNTHETASE"/>
    <property type="match status" value="1"/>
</dbReference>
<protein>
    <submittedName>
        <fullName evidence="4">Uncharacterized protein</fullName>
    </submittedName>
</protein>
<evidence type="ECO:0000313" key="4">
    <source>
        <dbReference type="EMBL" id="KAK1630197.1"/>
    </source>
</evidence>
<dbReference type="GO" id="GO:0005739">
    <property type="term" value="C:mitochondrion"/>
    <property type="evidence" value="ECO:0007669"/>
    <property type="project" value="TreeGrafter"/>
</dbReference>
<dbReference type="Gene3D" id="3.30.930.10">
    <property type="entry name" value="Bira Bifunctional Protein, Domain 2"/>
    <property type="match status" value="1"/>
</dbReference>
<dbReference type="AlphaFoldDB" id="A0AAD8W0B7"/>
<dbReference type="GO" id="GO:0005524">
    <property type="term" value="F:ATP binding"/>
    <property type="evidence" value="ECO:0007669"/>
    <property type="project" value="UniProtKB-KW"/>
</dbReference>
<dbReference type="GO" id="GO:0006421">
    <property type="term" value="P:asparaginyl-tRNA aminoacylation"/>
    <property type="evidence" value="ECO:0007669"/>
    <property type="project" value="TreeGrafter"/>
</dbReference>
<dbReference type="PANTHER" id="PTHR22594:SF54">
    <property type="entry name" value="ASPARAGINE--TRNA LIGASE, CYTOPLASMIC 1-RELATED"/>
    <property type="match status" value="1"/>
</dbReference>
<sequence>MNCVESYVQYLYNWLLKHYQEETEFMVKSHDKAAMERLDLVSSTPFKGISYTKAVKDADRKFENTVQWGIVLASEHERYGVKIDIYILFVIFSLFGFEIISCN</sequence>
<gene>
    <name evidence="4" type="ORF">QYE76_004512</name>
</gene>
<keyword evidence="2" id="KW-0030">Aminoacyl-tRNA synthetase</keyword>
<evidence type="ECO:0000256" key="1">
    <source>
        <dbReference type="ARBA" id="ARBA00022917"/>
    </source>
</evidence>
<keyword evidence="2" id="KW-0436">Ligase</keyword>